<reference evidence="2" key="2">
    <citation type="submission" date="2015-01" db="EMBL/GenBank/DDBJ databases">
        <title>Evolutionary Origins and Diversification of the Mycorrhizal Mutualists.</title>
        <authorList>
            <consortium name="DOE Joint Genome Institute"/>
            <consortium name="Mycorrhizal Genomics Consortium"/>
            <person name="Kohler A."/>
            <person name="Kuo A."/>
            <person name="Nagy L.G."/>
            <person name="Floudas D."/>
            <person name="Copeland A."/>
            <person name="Barry K.W."/>
            <person name="Cichocki N."/>
            <person name="Veneault-Fourrey C."/>
            <person name="LaButti K."/>
            <person name="Lindquist E.A."/>
            <person name="Lipzen A."/>
            <person name="Lundell T."/>
            <person name="Morin E."/>
            <person name="Murat C."/>
            <person name="Riley R."/>
            <person name="Ohm R."/>
            <person name="Sun H."/>
            <person name="Tunlid A."/>
            <person name="Henrissat B."/>
            <person name="Grigoriev I.V."/>
            <person name="Hibbett D.S."/>
            <person name="Martin F."/>
        </authorList>
    </citation>
    <scope>NUCLEOTIDE SEQUENCE [LARGE SCALE GENOMIC DNA]</scope>
    <source>
        <strain evidence="2">Ve08.2h10</strain>
    </source>
</reference>
<dbReference type="Proteomes" id="UP000054538">
    <property type="component" value="Unassembled WGS sequence"/>
</dbReference>
<dbReference type="AlphaFoldDB" id="A0A0D0E8D9"/>
<dbReference type="InParanoid" id="A0A0D0E8D9"/>
<accession>A0A0D0E8D9</accession>
<name>A0A0D0E8D9_9AGAM</name>
<proteinExistence type="predicted"/>
<reference evidence="1 2" key="1">
    <citation type="submission" date="2014-04" db="EMBL/GenBank/DDBJ databases">
        <authorList>
            <consortium name="DOE Joint Genome Institute"/>
            <person name="Kuo A."/>
            <person name="Kohler A."/>
            <person name="Jargeat P."/>
            <person name="Nagy L.G."/>
            <person name="Floudas D."/>
            <person name="Copeland A."/>
            <person name="Barry K.W."/>
            <person name="Cichocki N."/>
            <person name="Veneault-Fourrey C."/>
            <person name="LaButti K."/>
            <person name="Lindquist E.A."/>
            <person name="Lipzen A."/>
            <person name="Lundell T."/>
            <person name="Morin E."/>
            <person name="Murat C."/>
            <person name="Sun H."/>
            <person name="Tunlid A."/>
            <person name="Henrissat B."/>
            <person name="Grigoriev I.V."/>
            <person name="Hibbett D.S."/>
            <person name="Martin F."/>
            <person name="Nordberg H.P."/>
            <person name="Cantor M.N."/>
            <person name="Hua S.X."/>
        </authorList>
    </citation>
    <scope>NUCLEOTIDE SEQUENCE [LARGE SCALE GENOMIC DNA]</scope>
    <source>
        <strain evidence="1 2">Ve08.2h10</strain>
    </source>
</reference>
<sequence length="79" mass="8680">MHCSTRYGARIFMVFTTTKSTTSVEAKGITPHGFSMMVSYLPMGSLTALLAIRLAGPHNEWPGMDMARTQVLTHIHAVD</sequence>
<dbReference type="EMBL" id="KN825079">
    <property type="protein sequence ID" value="KIK94865.1"/>
    <property type="molecule type" value="Genomic_DNA"/>
</dbReference>
<dbReference type="HOGENOM" id="CLU_2606707_0_0_1"/>
<protein>
    <submittedName>
        <fullName evidence="1">Uncharacterized protein</fullName>
    </submittedName>
</protein>
<organism evidence="1 2">
    <name type="scientific">Paxillus rubicundulus Ve08.2h10</name>
    <dbReference type="NCBI Taxonomy" id="930991"/>
    <lineage>
        <taxon>Eukaryota</taxon>
        <taxon>Fungi</taxon>
        <taxon>Dikarya</taxon>
        <taxon>Basidiomycota</taxon>
        <taxon>Agaricomycotina</taxon>
        <taxon>Agaricomycetes</taxon>
        <taxon>Agaricomycetidae</taxon>
        <taxon>Boletales</taxon>
        <taxon>Paxilineae</taxon>
        <taxon>Paxillaceae</taxon>
        <taxon>Paxillus</taxon>
    </lineage>
</organism>
<evidence type="ECO:0000313" key="1">
    <source>
        <dbReference type="EMBL" id="KIK94865.1"/>
    </source>
</evidence>
<gene>
    <name evidence="1" type="ORF">PAXRUDRAFT_827566</name>
</gene>
<keyword evidence="2" id="KW-1185">Reference proteome</keyword>
<evidence type="ECO:0000313" key="2">
    <source>
        <dbReference type="Proteomes" id="UP000054538"/>
    </source>
</evidence>